<dbReference type="GO" id="GO:0008936">
    <property type="term" value="F:nicotinamidase activity"/>
    <property type="evidence" value="ECO:0007669"/>
    <property type="project" value="InterPro"/>
</dbReference>
<evidence type="ECO:0000313" key="2">
    <source>
        <dbReference type="EMBL" id="AJA51078.1"/>
    </source>
</evidence>
<dbReference type="GO" id="GO:0019365">
    <property type="term" value="P:pyridine nucleotide salvage"/>
    <property type="evidence" value="ECO:0007669"/>
    <property type="project" value="InterPro"/>
</dbReference>
<dbReference type="PANTHER" id="PTHR47297:SF2">
    <property type="entry name" value="OS02G0606800 PROTEIN"/>
    <property type="match status" value="1"/>
</dbReference>
<dbReference type="Gene3D" id="3.40.50.850">
    <property type="entry name" value="Isochorismatase-like"/>
    <property type="match status" value="1"/>
</dbReference>
<dbReference type="EMBL" id="JPGY02000001">
    <property type="protein sequence ID" value="KRU12914.1"/>
    <property type="molecule type" value="Genomic_DNA"/>
</dbReference>
<gene>
    <name evidence="2" type="ORF">CLPA_c09900</name>
    <name evidence="3" type="ORF">CP6013_02162</name>
</gene>
<dbReference type="KEGG" id="cpat:CLPA_c09900"/>
<dbReference type="InterPro" id="IPR000868">
    <property type="entry name" value="Isochorismatase-like_dom"/>
</dbReference>
<dbReference type="InterPro" id="IPR044717">
    <property type="entry name" value="NIC1"/>
</dbReference>
<evidence type="ECO:0000313" key="5">
    <source>
        <dbReference type="Proteomes" id="UP000030905"/>
    </source>
</evidence>
<evidence type="ECO:0000313" key="3">
    <source>
        <dbReference type="EMBL" id="KRU12914.1"/>
    </source>
</evidence>
<feature type="domain" description="Isochorismatase-like" evidence="1">
    <location>
        <begin position="28"/>
        <end position="160"/>
    </location>
</feature>
<proteinExistence type="predicted"/>
<dbReference type="KEGG" id="cpae:CPAST_c09900"/>
<dbReference type="eggNOG" id="COG1335">
    <property type="taxonomic scope" value="Bacteria"/>
</dbReference>
<reference evidence="3 4" key="3">
    <citation type="journal article" name="Genome Announc.">
        <title>Improved Draft Genome Sequence of Clostridium pasteurianum Strain ATCC 6013 (DSM 525) Using a Hybrid Next-Generation Sequencing Approach.</title>
        <authorList>
            <person name="Pyne M.E."/>
            <person name="Utturkar S."/>
            <person name="Brown S.D."/>
            <person name="Moo-Young M."/>
            <person name="Chung D.A."/>
            <person name="Chou C.P."/>
        </authorList>
    </citation>
    <scope>NUCLEOTIDE SEQUENCE [LARGE SCALE GENOMIC DNA]</scope>
    <source>
        <strain evidence="3 4">ATCC 6013</strain>
    </source>
</reference>
<dbReference type="RefSeq" id="WP_003444775.1">
    <property type="nucleotide sequence ID" value="NZ_ANZB01000005.1"/>
</dbReference>
<name>A0A0H3J7V9_CLOPA</name>
<reference evidence="3" key="2">
    <citation type="submission" date="2015-10" db="EMBL/GenBank/DDBJ databases">
        <title>Improved Draft Genome Sequence of Clostridium pasteurianum Strain ATCC 6013 (DSM 525) Using a Hybrid Next-Generation Sequencing Approach.</title>
        <authorList>
            <person name="Pyne M.E."/>
            <person name="Utturkar S.M."/>
            <person name="Brown S.D."/>
            <person name="Moo-Young M."/>
            <person name="Chung D.A."/>
            <person name="Chou P.C."/>
        </authorList>
    </citation>
    <scope>NUCLEOTIDE SEQUENCE</scope>
    <source>
        <strain evidence="3">ATCC 6013</strain>
    </source>
</reference>
<dbReference type="InterPro" id="IPR036380">
    <property type="entry name" value="Isochorismatase-like_sf"/>
</dbReference>
<dbReference type="PANTHER" id="PTHR47297">
    <property type="match status" value="1"/>
</dbReference>
<evidence type="ECO:0000313" key="4">
    <source>
        <dbReference type="Proteomes" id="UP000028042"/>
    </source>
</evidence>
<dbReference type="PATRIC" id="fig|1262449.3.peg.1978"/>
<dbReference type="SUPFAM" id="SSF52499">
    <property type="entry name" value="Isochorismatase-like hydrolases"/>
    <property type="match status" value="1"/>
</dbReference>
<keyword evidence="5" id="KW-1185">Reference proteome</keyword>
<organism evidence="2 5">
    <name type="scientific">Clostridium pasteurianum DSM 525 = ATCC 6013</name>
    <dbReference type="NCBI Taxonomy" id="1262449"/>
    <lineage>
        <taxon>Bacteria</taxon>
        <taxon>Bacillati</taxon>
        <taxon>Bacillota</taxon>
        <taxon>Clostridia</taxon>
        <taxon>Eubacteriales</taxon>
        <taxon>Clostridiaceae</taxon>
        <taxon>Clostridium</taxon>
    </lineage>
</organism>
<dbReference type="Pfam" id="PF00857">
    <property type="entry name" value="Isochorismatase"/>
    <property type="match status" value="1"/>
</dbReference>
<protein>
    <submittedName>
        <fullName evidence="3">Isochorismatase hydrolase</fullName>
    </submittedName>
    <submittedName>
        <fullName evidence="2">Nicotinamidase family protein</fullName>
    </submittedName>
</protein>
<sequence length="214" mass="24396">MDINKIFSMEKEIKGKIVYLKDFPKENTAIVTVDMVKGFVKKGMLSSHRIISIIDAIVDLNKRSGGYKKIFFLDEHEENSAELTTYAKHCIKGTEESELIDELNTEEVIGKEVAMISKNSTNGFHAPDFKKWLEKNEDIIENYIVVGCEADICVSHLVTTLKTYFNEKNLSRRIVVPINGVETFDFETHDGDLMKVISLWEMKANGIEIVDEIL</sequence>
<dbReference type="Proteomes" id="UP000030905">
    <property type="component" value="Chromosome"/>
</dbReference>
<reference evidence="2 5" key="1">
    <citation type="journal article" date="2015" name="Genome Announc.">
        <title>Complete Genome Sequence of the Nitrogen-Fixing and Solvent-Producing Clostridium pasteurianum DSM 525.</title>
        <authorList>
            <person name="Poehlein A."/>
            <person name="Grosse-Honebrink A."/>
            <person name="Zhang Y."/>
            <person name="Minton N.P."/>
            <person name="Daniel R."/>
        </authorList>
    </citation>
    <scope>NUCLEOTIDE SEQUENCE [LARGE SCALE GENOMIC DNA]</scope>
    <source>
        <strain evidence="2">DSM 525</strain>
        <strain evidence="5">DSM 525 / ATCC 6013</strain>
    </source>
</reference>
<keyword evidence="3" id="KW-0378">Hydrolase</keyword>
<dbReference type="Proteomes" id="UP000028042">
    <property type="component" value="Unassembled WGS sequence"/>
</dbReference>
<dbReference type="GeneID" id="93073188"/>
<accession>A0A0H3J7V9</accession>
<dbReference type="EMBL" id="CP009268">
    <property type="protein sequence ID" value="AJA51078.1"/>
    <property type="molecule type" value="Genomic_DNA"/>
</dbReference>
<evidence type="ECO:0000259" key="1">
    <source>
        <dbReference type="Pfam" id="PF00857"/>
    </source>
</evidence>
<dbReference type="AlphaFoldDB" id="A0A0H3J7V9"/>